<dbReference type="RefSeq" id="WP_258424049.1">
    <property type="nucleotide sequence ID" value="NZ_JANSUY010000013.1"/>
</dbReference>
<organism evidence="5 6">
    <name type="scientific">Aquiflexum gelatinilyticum</name>
    <dbReference type="NCBI Taxonomy" id="2961943"/>
    <lineage>
        <taxon>Bacteria</taxon>
        <taxon>Pseudomonadati</taxon>
        <taxon>Bacteroidota</taxon>
        <taxon>Cytophagia</taxon>
        <taxon>Cytophagales</taxon>
        <taxon>Cyclobacteriaceae</taxon>
        <taxon>Aquiflexum</taxon>
    </lineage>
</organism>
<dbReference type="SUPFAM" id="SSF53098">
    <property type="entry name" value="Ribonuclease H-like"/>
    <property type="match status" value="1"/>
</dbReference>
<evidence type="ECO:0000313" key="5">
    <source>
        <dbReference type="EMBL" id="MCR9016196.1"/>
    </source>
</evidence>
<evidence type="ECO:0000259" key="4">
    <source>
        <dbReference type="SMART" id="SM00479"/>
    </source>
</evidence>
<dbReference type="InterPro" id="IPR013520">
    <property type="entry name" value="Ribonucl_H"/>
</dbReference>
<dbReference type="InterPro" id="IPR012337">
    <property type="entry name" value="RNaseH-like_sf"/>
</dbReference>
<dbReference type="Proteomes" id="UP001142175">
    <property type="component" value="Unassembled WGS sequence"/>
</dbReference>
<keyword evidence="6" id="KW-1185">Reference proteome</keyword>
<comment type="caution">
    <text evidence="5">The sequence shown here is derived from an EMBL/GenBank/DDBJ whole genome shotgun (WGS) entry which is preliminary data.</text>
</comment>
<dbReference type="CDD" id="cd06127">
    <property type="entry name" value="DEDDh"/>
    <property type="match status" value="1"/>
</dbReference>
<gene>
    <name evidence="5" type="ORF">NU887_14220</name>
</gene>
<evidence type="ECO:0000313" key="6">
    <source>
        <dbReference type="Proteomes" id="UP001142175"/>
    </source>
</evidence>
<proteinExistence type="predicted"/>
<protein>
    <submittedName>
        <fullName evidence="5">3'-5' exonuclease</fullName>
    </submittedName>
</protein>
<evidence type="ECO:0000256" key="3">
    <source>
        <dbReference type="ARBA" id="ARBA00022839"/>
    </source>
</evidence>
<evidence type="ECO:0000256" key="1">
    <source>
        <dbReference type="ARBA" id="ARBA00022722"/>
    </source>
</evidence>
<sequence>MEEYESGFDKKIPALRAISQLSFVVLDTETTGFNPKIDNVVSFGAIKLKGYTLQVANSMERYLDAPVQNRESVKVHEILYPIETSPLKDFGKDLLEYIGSDIIVGHHIGFDLAMLEKTLKPFGFKKFLNPVIDTKYLAMRLEKGPHFDTKSAKQEEYSLDAVCERFGIELADRHTAAGDAFLTAQFLMKLLKIAEIKGIKDFGGLIR</sequence>
<dbReference type="EMBL" id="JANSUY010000013">
    <property type="protein sequence ID" value="MCR9016196.1"/>
    <property type="molecule type" value="Genomic_DNA"/>
</dbReference>
<feature type="domain" description="Exonuclease" evidence="4">
    <location>
        <begin position="22"/>
        <end position="196"/>
    </location>
</feature>
<dbReference type="PANTHER" id="PTHR30231:SF4">
    <property type="entry name" value="PROTEIN NEN2"/>
    <property type="match status" value="1"/>
</dbReference>
<keyword evidence="2" id="KW-0378">Hydrolase</keyword>
<dbReference type="PANTHER" id="PTHR30231">
    <property type="entry name" value="DNA POLYMERASE III SUBUNIT EPSILON"/>
    <property type="match status" value="1"/>
</dbReference>
<reference evidence="5" key="1">
    <citation type="submission" date="2022-08" db="EMBL/GenBank/DDBJ databases">
        <authorList>
            <person name="Zhang D."/>
        </authorList>
    </citation>
    <scope>NUCLEOTIDE SEQUENCE</scope>
    <source>
        <strain evidence="5">XJ19-11</strain>
    </source>
</reference>
<dbReference type="InterPro" id="IPR036397">
    <property type="entry name" value="RNaseH_sf"/>
</dbReference>
<keyword evidence="3 5" id="KW-0269">Exonuclease</keyword>
<dbReference type="GO" id="GO:0008408">
    <property type="term" value="F:3'-5' exonuclease activity"/>
    <property type="evidence" value="ECO:0007669"/>
    <property type="project" value="TreeGrafter"/>
</dbReference>
<evidence type="ECO:0000256" key="2">
    <source>
        <dbReference type="ARBA" id="ARBA00022801"/>
    </source>
</evidence>
<dbReference type="Gene3D" id="3.30.420.10">
    <property type="entry name" value="Ribonuclease H-like superfamily/Ribonuclease H"/>
    <property type="match status" value="1"/>
</dbReference>
<dbReference type="GO" id="GO:0005829">
    <property type="term" value="C:cytosol"/>
    <property type="evidence" value="ECO:0007669"/>
    <property type="project" value="TreeGrafter"/>
</dbReference>
<name>A0A9X2P512_9BACT</name>
<dbReference type="SMART" id="SM00479">
    <property type="entry name" value="EXOIII"/>
    <property type="match status" value="1"/>
</dbReference>
<dbReference type="GO" id="GO:0003676">
    <property type="term" value="F:nucleic acid binding"/>
    <property type="evidence" value="ECO:0007669"/>
    <property type="project" value="InterPro"/>
</dbReference>
<dbReference type="Pfam" id="PF00929">
    <property type="entry name" value="RNase_T"/>
    <property type="match status" value="1"/>
</dbReference>
<dbReference type="AlphaFoldDB" id="A0A9X2P512"/>
<accession>A0A9X2P512</accession>
<dbReference type="GO" id="GO:0006259">
    <property type="term" value="P:DNA metabolic process"/>
    <property type="evidence" value="ECO:0007669"/>
    <property type="project" value="UniProtKB-ARBA"/>
</dbReference>
<keyword evidence="1" id="KW-0540">Nuclease</keyword>